<dbReference type="GO" id="GO:0005886">
    <property type="term" value="C:plasma membrane"/>
    <property type="evidence" value="ECO:0007669"/>
    <property type="project" value="UniProtKB-SubCell"/>
</dbReference>
<feature type="transmembrane region" description="Helical" evidence="7">
    <location>
        <begin position="60"/>
        <end position="81"/>
    </location>
</feature>
<dbReference type="Proteomes" id="UP000278222">
    <property type="component" value="Unassembled WGS sequence"/>
</dbReference>
<comment type="subcellular location">
    <subcellularLocation>
        <location evidence="1 7">Cell membrane</location>
        <topology evidence="1 7">Multi-pass membrane protein</topology>
    </subcellularLocation>
</comment>
<feature type="transmembrane region" description="Helical" evidence="7">
    <location>
        <begin position="145"/>
        <end position="166"/>
    </location>
</feature>
<dbReference type="PANTHER" id="PTHR30353">
    <property type="entry name" value="INNER MEMBRANE PROTEIN DEDA-RELATED"/>
    <property type="match status" value="1"/>
</dbReference>
<proteinExistence type="inferred from homology"/>
<keyword evidence="10" id="KW-1185">Reference proteome</keyword>
<dbReference type="EMBL" id="RJKX01000013">
    <property type="protein sequence ID" value="ROP99655.1"/>
    <property type="molecule type" value="Genomic_DNA"/>
</dbReference>
<feature type="transmembrane region" description="Helical" evidence="7">
    <location>
        <begin position="178"/>
        <end position="202"/>
    </location>
</feature>
<evidence type="ECO:0000313" key="10">
    <source>
        <dbReference type="Proteomes" id="UP000278222"/>
    </source>
</evidence>
<organism evidence="9 10">
    <name type="scientific">Stella humosa</name>
    <dbReference type="NCBI Taxonomy" id="94"/>
    <lineage>
        <taxon>Bacteria</taxon>
        <taxon>Pseudomonadati</taxon>
        <taxon>Pseudomonadota</taxon>
        <taxon>Alphaproteobacteria</taxon>
        <taxon>Rhodospirillales</taxon>
        <taxon>Stellaceae</taxon>
        <taxon>Stella</taxon>
    </lineage>
</organism>
<evidence type="ECO:0000256" key="7">
    <source>
        <dbReference type="RuleBase" id="RU367016"/>
    </source>
</evidence>
<keyword evidence="6 7" id="KW-0472">Membrane</keyword>
<keyword evidence="4 7" id="KW-0812">Transmembrane</keyword>
<evidence type="ECO:0000256" key="2">
    <source>
        <dbReference type="ARBA" id="ARBA00010792"/>
    </source>
</evidence>
<dbReference type="Pfam" id="PF09335">
    <property type="entry name" value="VTT_dom"/>
    <property type="match status" value="1"/>
</dbReference>
<protein>
    <submittedName>
        <fullName evidence="9">Membrane protein DedA with SNARE-associated domain</fullName>
    </submittedName>
</protein>
<evidence type="ECO:0000313" key="9">
    <source>
        <dbReference type="EMBL" id="ROP99655.1"/>
    </source>
</evidence>
<evidence type="ECO:0000256" key="1">
    <source>
        <dbReference type="ARBA" id="ARBA00004651"/>
    </source>
</evidence>
<name>A0A3N1MEQ9_9PROT</name>
<dbReference type="InterPro" id="IPR032818">
    <property type="entry name" value="DedA-like"/>
</dbReference>
<comment type="similarity">
    <text evidence="2 7">Belongs to the DedA family.</text>
</comment>
<evidence type="ECO:0000259" key="8">
    <source>
        <dbReference type="Pfam" id="PF09335"/>
    </source>
</evidence>
<accession>A0A3N1MEQ9</accession>
<dbReference type="InterPro" id="IPR032816">
    <property type="entry name" value="VTT_dom"/>
</dbReference>
<dbReference type="PANTHER" id="PTHR30353:SF15">
    <property type="entry name" value="INNER MEMBRANE PROTEIN YABI"/>
    <property type="match status" value="1"/>
</dbReference>
<dbReference type="AlphaFoldDB" id="A0A3N1MEQ9"/>
<dbReference type="OrthoDB" id="9801622at2"/>
<evidence type="ECO:0000256" key="3">
    <source>
        <dbReference type="ARBA" id="ARBA00022475"/>
    </source>
</evidence>
<keyword evidence="5 7" id="KW-1133">Transmembrane helix</keyword>
<comment type="caution">
    <text evidence="9">The sequence shown here is derived from an EMBL/GenBank/DDBJ whole genome shotgun (WGS) entry which is preliminary data.</text>
</comment>
<evidence type="ECO:0000256" key="4">
    <source>
        <dbReference type="ARBA" id="ARBA00022692"/>
    </source>
</evidence>
<gene>
    <name evidence="9" type="ORF">EDC65_1439</name>
</gene>
<comment type="caution">
    <text evidence="7">Lacks conserved residue(s) required for the propagation of feature annotation.</text>
</comment>
<reference evidence="9 10" key="1">
    <citation type="submission" date="2018-11" db="EMBL/GenBank/DDBJ databases">
        <title>Genomic Encyclopedia of Type Strains, Phase IV (KMG-IV): sequencing the most valuable type-strain genomes for metagenomic binning, comparative biology and taxonomic classification.</title>
        <authorList>
            <person name="Goeker M."/>
        </authorList>
    </citation>
    <scope>NUCLEOTIDE SEQUENCE [LARGE SCALE GENOMIC DNA]</scope>
    <source>
        <strain evidence="9 10">DSM 5900</strain>
    </source>
</reference>
<dbReference type="RefSeq" id="WP_123689024.1">
    <property type="nucleotide sequence ID" value="NZ_AP019700.1"/>
</dbReference>
<evidence type="ECO:0000256" key="6">
    <source>
        <dbReference type="ARBA" id="ARBA00023136"/>
    </source>
</evidence>
<keyword evidence="3 7" id="KW-1003">Cell membrane</keyword>
<feature type="domain" description="VTT" evidence="8">
    <location>
        <begin position="39"/>
        <end position="163"/>
    </location>
</feature>
<sequence length="214" mass="23185">MESLIAQVGDFISANQIWAGPILGLIVFGESLAIVGLLVPATALMLVTGGLIATGTLDPWIVLPWSIGGAIVGDAVSYYAGRWLGPSIMRRWPLNRHRHSVARARLFFRRYGTASIFFGRFLGPIRSTIPLVAGTMLMSNRKFQFANISSALIWVPVMLAPGYATAKGLGDLHSLHDSSWVVLGLGIVLATVVATWIGFRVLRGQPRRRGRHAA</sequence>
<evidence type="ECO:0000256" key="5">
    <source>
        <dbReference type="ARBA" id="ARBA00022989"/>
    </source>
</evidence>